<evidence type="ECO:0000313" key="4">
    <source>
        <dbReference type="Proteomes" id="UP001054902"/>
    </source>
</evidence>
<dbReference type="PANTHER" id="PTHR22642">
    <property type="entry name" value="IMIDAZOLONEPROPIONASE"/>
    <property type="match status" value="1"/>
</dbReference>
<keyword evidence="1" id="KW-0732">Signal</keyword>
<dbReference type="SUPFAM" id="SSF51556">
    <property type="entry name" value="Metallo-dependent hydrolases"/>
    <property type="match status" value="1"/>
</dbReference>
<accession>A0AAD3D0M3</accession>
<dbReference type="Pfam" id="PF07969">
    <property type="entry name" value="Amidohydro_3"/>
    <property type="match status" value="1"/>
</dbReference>
<dbReference type="GO" id="GO:0016810">
    <property type="term" value="F:hydrolase activity, acting on carbon-nitrogen (but not peptide) bonds"/>
    <property type="evidence" value="ECO:0007669"/>
    <property type="project" value="InterPro"/>
</dbReference>
<dbReference type="Gene3D" id="3.10.310.70">
    <property type="match status" value="1"/>
</dbReference>
<evidence type="ECO:0000256" key="1">
    <source>
        <dbReference type="SAM" id="SignalP"/>
    </source>
</evidence>
<comment type="caution">
    <text evidence="3">The sequence shown here is derived from an EMBL/GenBank/DDBJ whole genome shotgun (WGS) entry which is preliminary data.</text>
</comment>
<dbReference type="InterPro" id="IPR013108">
    <property type="entry name" value="Amidohydro_3"/>
</dbReference>
<gene>
    <name evidence="3" type="ORF">CTEN210_10941</name>
</gene>
<dbReference type="InterPro" id="IPR011059">
    <property type="entry name" value="Metal-dep_hydrolase_composite"/>
</dbReference>
<dbReference type="PANTHER" id="PTHR22642:SF2">
    <property type="entry name" value="PROTEIN LONG AFTER FAR-RED 3"/>
    <property type="match status" value="1"/>
</dbReference>
<dbReference type="Proteomes" id="UP001054902">
    <property type="component" value="Unassembled WGS sequence"/>
</dbReference>
<evidence type="ECO:0000313" key="3">
    <source>
        <dbReference type="EMBL" id="GFH54465.1"/>
    </source>
</evidence>
<dbReference type="Gene3D" id="2.30.40.10">
    <property type="entry name" value="Urease, subunit C, domain 1"/>
    <property type="match status" value="1"/>
</dbReference>
<evidence type="ECO:0000259" key="2">
    <source>
        <dbReference type="Pfam" id="PF07969"/>
    </source>
</evidence>
<protein>
    <recommendedName>
        <fullName evidence="2">Amidohydrolase 3 domain-containing protein</fullName>
    </recommendedName>
</protein>
<feature type="domain" description="Amidohydrolase 3" evidence="2">
    <location>
        <begin position="78"/>
        <end position="565"/>
    </location>
</feature>
<organism evidence="3 4">
    <name type="scientific">Chaetoceros tenuissimus</name>
    <dbReference type="NCBI Taxonomy" id="426638"/>
    <lineage>
        <taxon>Eukaryota</taxon>
        <taxon>Sar</taxon>
        <taxon>Stramenopiles</taxon>
        <taxon>Ochrophyta</taxon>
        <taxon>Bacillariophyta</taxon>
        <taxon>Coscinodiscophyceae</taxon>
        <taxon>Chaetocerotophycidae</taxon>
        <taxon>Chaetocerotales</taxon>
        <taxon>Chaetocerotaceae</taxon>
        <taxon>Chaetoceros</taxon>
    </lineage>
</organism>
<reference evidence="3 4" key="1">
    <citation type="journal article" date="2021" name="Sci. Rep.">
        <title>The genome of the diatom Chaetoceros tenuissimus carries an ancient integrated fragment of an extant virus.</title>
        <authorList>
            <person name="Hongo Y."/>
            <person name="Kimura K."/>
            <person name="Takaki Y."/>
            <person name="Yoshida Y."/>
            <person name="Baba S."/>
            <person name="Kobayashi G."/>
            <person name="Nagasaki K."/>
            <person name="Hano T."/>
            <person name="Tomaru Y."/>
        </authorList>
    </citation>
    <scope>NUCLEOTIDE SEQUENCE [LARGE SCALE GENOMIC DNA]</scope>
    <source>
        <strain evidence="3 4">NIES-3715</strain>
    </source>
</reference>
<sequence length="678" mass="74576">MNKAIVLSPVIVLMHLLGNAWADKYFVLGNTKVHTVDKSKPQAEAIAIDENGVIVAVGSDAEVRNYVNQMNGEMDYTDLNGKLILPGFQDSHIHAVEAGIYADMCYVPEATTLANIPRVIRNCANGGSFGDQGWIVAAGIDVGILMEDMFYNFCQQTPLSVLDNHFPNTPVVILDSLGHGALANSKAYELVGYLNMATDPPGGKLIRDYYNSHTGIVLENAQQKFRDAAFPVSSRVNKEKAYKSLKNALVQLKQNGITTVSDAGGFWRQAQTEAWTRAEADGILTVRSSNAYYVYPDQSLESQRLPEKLANNPDSLVRFDHVKIYVDGIPSLGTAALHEDYLPAMELPQGEERGFEYFGNAETLNRVSKTLSDSGFQLFFHTCGDRAVTLALDAIEHANPTKQARVTHNYLVSENDYNRFKSLNVVADFQLAPSSVDLSYQNFLASTVVGSSRAAKVLPALELYNAGASITLSSDWDADVLSPLVKMKTVLNRPGGRSLPNLETVIEMMTLNPAKLLNHADKTGSVEVGKYADLAILDRDIFQMPTSQIDSAKVVATLFQGEVIYDLNNIFVSSPDGPDNPEDDCSDSILQMRVWRKGRACSWVRENVNTRCAIRGIASHCPFSCNKPDLCTKDSLRRFQFVGSAKWKGCAFVGRRAEKRCKKPGVRNTCRQTCQGVV</sequence>
<feature type="signal peptide" evidence="1">
    <location>
        <begin position="1"/>
        <end position="22"/>
    </location>
</feature>
<keyword evidence="4" id="KW-1185">Reference proteome</keyword>
<dbReference type="Gene3D" id="3.20.20.140">
    <property type="entry name" value="Metal-dependent hydrolases"/>
    <property type="match status" value="1"/>
</dbReference>
<dbReference type="InterPro" id="IPR032466">
    <property type="entry name" value="Metal_Hydrolase"/>
</dbReference>
<dbReference type="SUPFAM" id="SSF51338">
    <property type="entry name" value="Composite domain of metallo-dependent hydrolases"/>
    <property type="match status" value="1"/>
</dbReference>
<dbReference type="EMBL" id="BLLK01000047">
    <property type="protein sequence ID" value="GFH54465.1"/>
    <property type="molecule type" value="Genomic_DNA"/>
</dbReference>
<name>A0AAD3D0M3_9STRA</name>
<dbReference type="AlphaFoldDB" id="A0AAD3D0M3"/>
<feature type="chain" id="PRO_5042027783" description="Amidohydrolase 3 domain-containing protein" evidence="1">
    <location>
        <begin position="23"/>
        <end position="678"/>
    </location>
</feature>
<proteinExistence type="predicted"/>